<organism evidence="1 2">
    <name type="scientific">Cudoniella acicularis</name>
    <dbReference type="NCBI Taxonomy" id="354080"/>
    <lineage>
        <taxon>Eukaryota</taxon>
        <taxon>Fungi</taxon>
        <taxon>Dikarya</taxon>
        <taxon>Ascomycota</taxon>
        <taxon>Pezizomycotina</taxon>
        <taxon>Leotiomycetes</taxon>
        <taxon>Helotiales</taxon>
        <taxon>Tricladiaceae</taxon>
        <taxon>Cudoniella</taxon>
    </lineage>
</organism>
<protein>
    <submittedName>
        <fullName evidence="1">Uncharacterized protein</fullName>
    </submittedName>
</protein>
<accession>A0A8H4R9N9</accession>
<dbReference type="Proteomes" id="UP000566819">
    <property type="component" value="Unassembled WGS sequence"/>
</dbReference>
<gene>
    <name evidence="1" type="ORF">G7Y89_g13414</name>
</gene>
<dbReference type="OrthoDB" id="19653at2759"/>
<comment type="caution">
    <text evidence="1">The sequence shown here is derived from an EMBL/GenBank/DDBJ whole genome shotgun (WGS) entry which is preliminary data.</text>
</comment>
<proteinExistence type="predicted"/>
<dbReference type="InterPro" id="IPR029058">
    <property type="entry name" value="AB_hydrolase_fold"/>
</dbReference>
<dbReference type="AlphaFoldDB" id="A0A8H4R9N9"/>
<reference evidence="1 2" key="1">
    <citation type="submission" date="2020-03" db="EMBL/GenBank/DDBJ databases">
        <title>Draft Genome Sequence of Cudoniella acicularis.</title>
        <authorList>
            <person name="Buettner E."/>
            <person name="Kellner H."/>
        </authorList>
    </citation>
    <scope>NUCLEOTIDE SEQUENCE [LARGE SCALE GENOMIC DNA]</scope>
    <source>
        <strain evidence="1 2">DSM 108380</strain>
    </source>
</reference>
<keyword evidence="2" id="KW-1185">Reference proteome</keyword>
<dbReference type="EMBL" id="JAAMPI010001562">
    <property type="protein sequence ID" value="KAF4624760.1"/>
    <property type="molecule type" value="Genomic_DNA"/>
</dbReference>
<evidence type="ECO:0000313" key="1">
    <source>
        <dbReference type="EMBL" id="KAF4624760.1"/>
    </source>
</evidence>
<name>A0A8H4R9N9_9HELO</name>
<sequence>MASRTIEVFKSIGGLDLKIDIYTKKYDPTNGTKEWSPDQPVVLFIHVEILCYYGCDNFQDEFFNMPQFLGPTAITREQIEPLLQELMSTGSISSMFNPQCLLPDLKRNPGFKMPDRTRNPRMSLFIWYSKKCMLPEMMGGIDTGFEDASWKKFQHTILLHGENDIAVPYKLALDLAKSIGLTPAKLFTAVDQLHVFDEP</sequence>
<evidence type="ECO:0000313" key="2">
    <source>
        <dbReference type="Proteomes" id="UP000566819"/>
    </source>
</evidence>
<dbReference type="Gene3D" id="3.40.50.1820">
    <property type="entry name" value="alpha/beta hydrolase"/>
    <property type="match status" value="1"/>
</dbReference>